<evidence type="ECO:0000256" key="1">
    <source>
        <dbReference type="SAM" id="MobiDB-lite"/>
    </source>
</evidence>
<gene>
    <name evidence="2" type="ORF">H4F98_15205</name>
</gene>
<feature type="region of interest" description="Disordered" evidence="1">
    <location>
        <begin position="69"/>
        <end position="99"/>
    </location>
</feature>
<accession>A0A7W3Y743</accession>
<organism evidence="2 3">
    <name type="scientific">Marilutibacter spongiae</name>
    <dbReference type="NCBI Taxonomy" id="2025720"/>
    <lineage>
        <taxon>Bacteria</taxon>
        <taxon>Pseudomonadati</taxon>
        <taxon>Pseudomonadota</taxon>
        <taxon>Gammaproteobacteria</taxon>
        <taxon>Lysobacterales</taxon>
        <taxon>Lysobacteraceae</taxon>
        <taxon>Marilutibacter</taxon>
    </lineage>
</organism>
<proteinExistence type="predicted"/>
<dbReference type="AlphaFoldDB" id="A0A7W3Y743"/>
<dbReference type="RefSeq" id="WP_182688686.1">
    <property type="nucleotide sequence ID" value="NZ_JACHTF010000020.1"/>
</dbReference>
<name>A0A7W3Y743_9GAMM</name>
<dbReference type="EMBL" id="JACHTF010000020">
    <property type="protein sequence ID" value="MBB1061922.1"/>
    <property type="molecule type" value="Genomic_DNA"/>
</dbReference>
<protein>
    <submittedName>
        <fullName evidence="2">Uncharacterized protein</fullName>
    </submittedName>
</protein>
<sequence length="99" mass="10582">MTHTVEELRTALFETLDQLRNDKISLEKAKGVADVAQTIINSAKVEVDMIKAVGTKRLRPTGFVGELIEHDPGRPTIQGSATQPVAGRGLPPVGPRGAI</sequence>
<keyword evidence="3" id="KW-1185">Reference proteome</keyword>
<reference evidence="2 3" key="1">
    <citation type="submission" date="2020-08" db="EMBL/GenBank/DDBJ databases">
        <authorList>
            <person name="Xu S."/>
            <person name="Li A."/>
        </authorList>
    </citation>
    <scope>NUCLEOTIDE SEQUENCE [LARGE SCALE GENOMIC DNA]</scope>
    <source>
        <strain evidence="2 3">119BY6-57</strain>
    </source>
</reference>
<comment type="caution">
    <text evidence="2">The sequence shown here is derived from an EMBL/GenBank/DDBJ whole genome shotgun (WGS) entry which is preliminary data.</text>
</comment>
<evidence type="ECO:0000313" key="2">
    <source>
        <dbReference type="EMBL" id="MBB1061922.1"/>
    </source>
</evidence>
<evidence type="ECO:0000313" key="3">
    <source>
        <dbReference type="Proteomes" id="UP000523196"/>
    </source>
</evidence>
<dbReference type="Proteomes" id="UP000523196">
    <property type="component" value="Unassembled WGS sequence"/>
</dbReference>